<evidence type="ECO:0000256" key="1">
    <source>
        <dbReference type="SAM" id="SignalP"/>
    </source>
</evidence>
<feature type="chain" id="PRO_5024297967" evidence="1">
    <location>
        <begin position="20"/>
        <end position="59"/>
    </location>
</feature>
<accession>A0A5N5IBG7</accession>
<gene>
    <name evidence="2" type="ORF">D8674_026475</name>
</gene>
<protein>
    <submittedName>
        <fullName evidence="2">Uncharacterized protein</fullName>
    </submittedName>
</protein>
<dbReference type="AlphaFoldDB" id="A0A5N5IBG7"/>
<evidence type="ECO:0000313" key="2">
    <source>
        <dbReference type="EMBL" id="KAB2635941.1"/>
    </source>
</evidence>
<dbReference type="Proteomes" id="UP000327157">
    <property type="component" value="Chromosome 5"/>
</dbReference>
<dbReference type="EMBL" id="SMOL01000004">
    <property type="protein sequence ID" value="KAB2635941.1"/>
    <property type="molecule type" value="Genomic_DNA"/>
</dbReference>
<name>A0A5N5IBG7_9ROSA</name>
<evidence type="ECO:0000313" key="3">
    <source>
        <dbReference type="Proteomes" id="UP000327157"/>
    </source>
</evidence>
<reference evidence="2 3" key="3">
    <citation type="submission" date="2019-11" db="EMBL/GenBank/DDBJ databases">
        <title>A de novo genome assembly of a pear dwarfing rootstock.</title>
        <authorList>
            <person name="Wang F."/>
            <person name="Wang J."/>
            <person name="Li S."/>
            <person name="Zhang Y."/>
            <person name="Fang M."/>
            <person name="Ma L."/>
            <person name="Zhao Y."/>
            <person name="Jiang S."/>
        </authorList>
    </citation>
    <scope>NUCLEOTIDE SEQUENCE [LARGE SCALE GENOMIC DNA]</scope>
    <source>
        <strain evidence="2">S2</strain>
        <tissue evidence="2">Leaf</tissue>
    </source>
</reference>
<reference evidence="2 3" key="1">
    <citation type="submission" date="2019-09" db="EMBL/GenBank/DDBJ databases">
        <authorList>
            <person name="Ou C."/>
        </authorList>
    </citation>
    <scope>NUCLEOTIDE SEQUENCE [LARGE SCALE GENOMIC DNA]</scope>
    <source>
        <strain evidence="2">S2</strain>
        <tissue evidence="2">Leaf</tissue>
    </source>
</reference>
<organism evidence="2 3">
    <name type="scientific">Pyrus ussuriensis x Pyrus communis</name>
    <dbReference type="NCBI Taxonomy" id="2448454"/>
    <lineage>
        <taxon>Eukaryota</taxon>
        <taxon>Viridiplantae</taxon>
        <taxon>Streptophyta</taxon>
        <taxon>Embryophyta</taxon>
        <taxon>Tracheophyta</taxon>
        <taxon>Spermatophyta</taxon>
        <taxon>Magnoliopsida</taxon>
        <taxon>eudicotyledons</taxon>
        <taxon>Gunneridae</taxon>
        <taxon>Pentapetalae</taxon>
        <taxon>rosids</taxon>
        <taxon>fabids</taxon>
        <taxon>Rosales</taxon>
        <taxon>Rosaceae</taxon>
        <taxon>Amygdaloideae</taxon>
        <taxon>Maleae</taxon>
        <taxon>Pyrus</taxon>
    </lineage>
</organism>
<keyword evidence="3" id="KW-1185">Reference proteome</keyword>
<dbReference type="OrthoDB" id="1728445at2759"/>
<keyword evidence="1" id="KW-0732">Signal</keyword>
<comment type="caution">
    <text evidence="2">The sequence shown here is derived from an EMBL/GenBank/DDBJ whole genome shotgun (WGS) entry which is preliminary data.</text>
</comment>
<feature type="signal peptide" evidence="1">
    <location>
        <begin position="1"/>
        <end position="19"/>
    </location>
</feature>
<reference evidence="3" key="2">
    <citation type="submission" date="2019-10" db="EMBL/GenBank/DDBJ databases">
        <title>A de novo genome assembly of a pear dwarfing rootstock.</title>
        <authorList>
            <person name="Wang F."/>
            <person name="Wang J."/>
            <person name="Li S."/>
            <person name="Zhang Y."/>
            <person name="Fang M."/>
            <person name="Ma L."/>
            <person name="Zhao Y."/>
            <person name="Jiang S."/>
        </authorList>
    </citation>
    <scope>NUCLEOTIDE SEQUENCE [LARGE SCALE GENOMIC DNA]</scope>
</reference>
<proteinExistence type="predicted"/>
<sequence>MAFNTISILIIFFPLLSYSAHVEVSRPLIRAQDKCTFKSIKSFLVAQAYSRSSHRGRVH</sequence>